<dbReference type="InterPro" id="IPR001604">
    <property type="entry name" value="Endo_G_ENPP1-like_dom"/>
</dbReference>
<dbReference type="InterPro" id="IPR044929">
    <property type="entry name" value="DNA/RNA_non-sp_Endonuclease_sf"/>
</dbReference>
<dbReference type="InterPro" id="IPR020821">
    <property type="entry name" value="ENPP1-3/EXOG-like_nuc-like"/>
</dbReference>
<dbReference type="PANTHER" id="PTHR13966">
    <property type="entry name" value="ENDONUCLEASE RELATED"/>
    <property type="match status" value="1"/>
</dbReference>
<feature type="domain" description="ENPP1-3/EXOG-like endonuclease/phosphodiesterase" evidence="2">
    <location>
        <begin position="246"/>
        <end position="457"/>
    </location>
</feature>
<dbReference type="SUPFAM" id="SSF54060">
    <property type="entry name" value="His-Me finger endonucleases"/>
    <property type="match status" value="1"/>
</dbReference>
<accession>A0ABU5QT31</accession>
<keyword evidence="4" id="KW-0378">Hydrolase</keyword>
<dbReference type="PANTHER" id="PTHR13966:SF5">
    <property type="entry name" value="ENDONUCLEASE G, MITOCHONDRIAL"/>
    <property type="match status" value="1"/>
</dbReference>
<dbReference type="InterPro" id="IPR040255">
    <property type="entry name" value="Non-specific_endonuclease"/>
</dbReference>
<dbReference type="Proteomes" id="UP001304671">
    <property type="component" value="Unassembled WGS sequence"/>
</dbReference>
<evidence type="ECO:0000313" key="4">
    <source>
        <dbReference type="EMBL" id="MEA5260265.1"/>
    </source>
</evidence>
<comment type="caution">
    <text evidence="4">The sequence shown here is derived from an EMBL/GenBank/DDBJ whole genome shotgun (WGS) entry which is preliminary data.</text>
</comment>
<dbReference type="EMBL" id="JAYFUL010000049">
    <property type="protein sequence ID" value="MEA5260265.1"/>
    <property type="molecule type" value="Genomic_DNA"/>
</dbReference>
<feature type="domain" description="DNA/RNA non-specific endonuclease/pyrophosphatase/phosphodiesterase" evidence="3">
    <location>
        <begin position="245"/>
        <end position="457"/>
    </location>
</feature>
<organism evidence="4 5">
    <name type="scientific">Arcicella aquatica</name>
    <dbReference type="NCBI Taxonomy" id="217141"/>
    <lineage>
        <taxon>Bacteria</taxon>
        <taxon>Pseudomonadati</taxon>
        <taxon>Bacteroidota</taxon>
        <taxon>Cytophagia</taxon>
        <taxon>Cytophagales</taxon>
        <taxon>Flectobacillaceae</taxon>
        <taxon>Arcicella</taxon>
    </lineage>
</organism>
<dbReference type="SMART" id="SM00892">
    <property type="entry name" value="Endonuclease_NS"/>
    <property type="match status" value="1"/>
</dbReference>
<evidence type="ECO:0000313" key="5">
    <source>
        <dbReference type="Proteomes" id="UP001304671"/>
    </source>
</evidence>
<dbReference type="Gene3D" id="3.40.570.10">
    <property type="entry name" value="Extracellular Endonuclease, subunit A"/>
    <property type="match status" value="1"/>
</dbReference>
<feature type="chain" id="PRO_5045139109" evidence="1">
    <location>
        <begin position="29"/>
        <end position="468"/>
    </location>
</feature>
<dbReference type="GO" id="GO:0004519">
    <property type="term" value="F:endonuclease activity"/>
    <property type="evidence" value="ECO:0007669"/>
    <property type="project" value="UniProtKB-KW"/>
</dbReference>
<protein>
    <submittedName>
        <fullName evidence="4">DNA/RNA non-specific endonuclease</fullName>
    </submittedName>
</protein>
<name>A0ABU5QT31_9BACT</name>
<dbReference type="RefSeq" id="WP_323252620.1">
    <property type="nucleotide sequence ID" value="NZ_JAYFUL010000049.1"/>
</dbReference>
<evidence type="ECO:0000256" key="1">
    <source>
        <dbReference type="SAM" id="SignalP"/>
    </source>
</evidence>
<gene>
    <name evidence="4" type="ORF">VB264_20875</name>
</gene>
<dbReference type="SMART" id="SM00477">
    <property type="entry name" value="NUC"/>
    <property type="match status" value="1"/>
</dbReference>
<keyword evidence="4" id="KW-0540">Nuclease</keyword>
<dbReference type="InterPro" id="IPR044925">
    <property type="entry name" value="His-Me_finger_sf"/>
</dbReference>
<sequence>MFRKSFLLTSISIVLSLCTAYTTPTSYAFDSHLQEPTTKTAKDFPEKFETASKGRYEADVISTAAGEWNLDNAMIGSAENDLKNGEKSVRMKENAKLTMNFDIPTGIQLVKLKYGVYSTDEEASFELWVSTNAGKTWMKMGKAIKTKDKKLKSVSFEVNFTKPSRIEIRKTDGTANRLNIDDISIVTYSNSTKPTTVAPPVTTTTAPKEVEVTVSLVPTRDDNSALGNPSKAVANTSSPNNYLLTKNAYTLSYNKSKNIANWVSWHLSKAWKGDAARQNNFRPDNTLPTGWYQVTPRDYSDTGFDRGHLCPSDDRDGSPEENQETFFMTNMVPQAPENNRGIWKHLEEYTRTLIDQGNELYILAGTLGEGGTGSNGSAKAIGKNNNILVPASLWKIIVVLPVGDKDVARINAKTRVIAVNMPNQNAIGADDWKKYRTSVDELERLTGYDFLSNVPTSVQAVIEAGIDK</sequence>
<evidence type="ECO:0000259" key="3">
    <source>
        <dbReference type="SMART" id="SM00892"/>
    </source>
</evidence>
<proteinExistence type="predicted"/>
<keyword evidence="4" id="KW-0255">Endonuclease</keyword>
<dbReference type="Pfam" id="PF01223">
    <property type="entry name" value="Endonuclease_NS"/>
    <property type="match status" value="1"/>
</dbReference>
<reference evidence="4 5" key="1">
    <citation type="submission" date="2023-12" db="EMBL/GenBank/DDBJ databases">
        <title>Novel species of the genus Arcicella isolated from rivers.</title>
        <authorList>
            <person name="Lu H."/>
        </authorList>
    </citation>
    <scope>NUCLEOTIDE SEQUENCE [LARGE SCALE GENOMIC DNA]</scope>
    <source>
        <strain evidence="4 5">LMG 21963</strain>
    </source>
</reference>
<keyword evidence="5" id="KW-1185">Reference proteome</keyword>
<evidence type="ECO:0000259" key="2">
    <source>
        <dbReference type="SMART" id="SM00477"/>
    </source>
</evidence>
<dbReference type="CDD" id="cd00091">
    <property type="entry name" value="NUC"/>
    <property type="match status" value="1"/>
</dbReference>
<feature type="signal peptide" evidence="1">
    <location>
        <begin position="1"/>
        <end position="28"/>
    </location>
</feature>
<keyword evidence="1" id="KW-0732">Signal</keyword>